<accession>S5T0W4</accession>
<dbReference type="RefSeq" id="WP_020934128.1">
    <property type="nucleotide sequence ID" value="NC_021915.1"/>
</dbReference>
<dbReference type="OrthoDB" id="5182370at2"/>
<organism evidence="3 4">
    <name type="scientific">Corynebacterium maris DSM 45190</name>
    <dbReference type="NCBI Taxonomy" id="1224163"/>
    <lineage>
        <taxon>Bacteria</taxon>
        <taxon>Bacillati</taxon>
        <taxon>Actinomycetota</taxon>
        <taxon>Actinomycetes</taxon>
        <taxon>Mycobacteriales</taxon>
        <taxon>Corynebacteriaceae</taxon>
        <taxon>Corynebacterium</taxon>
    </lineage>
</organism>
<dbReference type="EMBL" id="CP003924">
    <property type="protein sequence ID" value="AGS34195.1"/>
    <property type="molecule type" value="Genomic_DNA"/>
</dbReference>
<evidence type="ECO:0000256" key="1">
    <source>
        <dbReference type="SAM" id="MobiDB-lite"/>
    </source>
</evidence>
<dbReference type="SUPFAM" id="SSF50998">
    <property type="entry name" value="Quinoprotein alcohol dehydrogenase-like"/>
    <property type="match status" value="1"/>
</dbReference>
<dbReference type="InterPro" id="IPR011047">
    <property type="entry name" value="Quinoprotein_ADH-like_sf"/>
</dbReference>
<keyword evidence="4" id="KW-1185">Reference proteome</keyword>
<keyword evidence="2" id="KW-0812">Transmembrane</keyword>
<evidence type="ECO:0000313" key="3">
    <source>
        <dbReference type="EMBL" id="AGS34195.1"/>
    </source>
</evidence>
<proteinExistence type="predicted"/>
<dbReference type="KEGG" id="cmd:B841_03560"/>
<dbReference type="PATRIC" id="fig|1224163.3.peg.715"/>
<dbReference type="HOGENOM" id="CLU_042525_0_0_11"/>
<evidence type="ECO:0000313" key="4">
    <source>
        <dbReference type="Proteomes" id="UP000015388"/>
    </source>
</evidence>
<feature type="transmembrane region" description="Helical" evidence="2">
    <location>
        <begin position="16"/>
        <end position="35"/>
    </location>
</feature>
<dbReference type="Proteomes" id="UP000015388">
    <property type="component" value="Chromosome"/>
</dbReference>
<gene>
    <name evidence="3" type="ORF">B841_03560</name>
</gene>
<name>S5T0W4_9CORY</name>
<reference evidence="3 4" key="1">
    <citation type="submission" date="2012-11" db="EMBL/GenBank/DDBJ databases">
        <title>The complete genome sequence of Corynebacterium maris Coryn-1 (=DSM 45190).</title>
        <authorList>
            <person name="Schaffert L."/>
            <person name="Albersmeier A."/>
            <person name="Kalinowski J."/>
            <person name="Ruckert C."/>
        </authorList>
    </citation>
    <scope>NUCLEOTIDE SEQUENCE [LARGE SCALE GENOMIC DNA]</scope>
    <source>
        <strain evidence="4">Coryn-1</strain>
    </source>
</reference>
<keyword evidence="2" id="KW-0472">Membrane</keyword>
<dbReference type="STRING" id="1224163.B841_03560"/>
<keyword evidence="2" id="KW-1133">Transmembrane helix</keyword>
<feature type="region of interest" description="Disordered" evidence="1">
    <location>
        <begin position="288"/>
        <end position="309"/>
    </location>
</feature>
<dbReference type="eggNOG" id="COG1520">
    <property type="taxonomic scope" value="Bacteria"/>
</dbReference>
<protein>
    <submittedName>
        <fullName evidence="3">Uncharacterized protein</fullName>
    </submittedName>
</protein>
<sequence length="413" mass="43182">MSDAARGPLRRTRADVIGVGAVTAVAALALGGAWFTAPIRDVEHSPAAEAQPAVEAPTQVPDTLSPVFELADAPVPGHPGPVVADGALITNDGHTVTARTPDGEEIWSYGRPEELCSLGAAWDDVVVVYRTGVGCGDAVSLDATTGEYDGTRSAIASESPLAVSSNDRVGVVGADRVELWRSDMVRTVEYGEVEAKQEPDLQPNEDCTITSALTRTDALAVTEVCPDDPSVSWLRFQETTPEDARAPEITHEQRLADPGARLVAVGQDGAAVYLPDAENGSARLLSVAGGGSEHGSRAVAQAPTLTDPPTPFMPATADLPHHMSWFDGQRLYLLTPETLLIDHVFEDAVGTGVAVADLLLYPTAEGIAVADGSTGAVQRVIPVDRGEYAGPVFLGLAGDTIVEKRDDTVTGLR</sequence>
<dbReference type="AlphaFoldDB" id="S5T0W4"/>
<evidence type="ECO:0000256" key="2">
    <source>
        <dbReference type="SAM" id="Phobius"/>
    </source>
</evidence>